<reference evidence="2 3" key="1">
    <citation type="journal article" date="2023" name="Life. Sci Alliance">
        <title>Evolutionary insights into 3D genome organization and epigenetic landscape of Vigna mungo.</title>
        <authorList>
            <person name="Junaid A."/>
            <person name="Singh B."/>
            <person name="Bhatia S."/>
        </authorList>
    </citation>
    <scope>NUCLEOTIDE SEQUENCE [LARGE SCALE GENOMIC DNA]</scope>
    <source>
        <strain evidence="2">Urdbean</strain>
    </source>
</reference>
<dbReference type="EMBL" id="CP144700">
    <property type="protein sequence ID" value="WVZ22223.1"/>
    <property type="molecule type" value="Genomic_DNA"/>
</dbReference>
<dbReference type="Gene3D" id="2.30.42.10">
    <property type="match status" value="1"/>
</dbReference>
<dbReference type="InterPro" id="IPR036034">
    <property type="entry name" value="PDZ_sf"/>
</dbReference>
<protein>
    <recommendedName>
        <fullName evidence="1">PDZ domain-containing protein</fullName>
    </recommendedName>
</protein>
<dbReference type="CDD" id="cd00136">
    <property type="entry name" value="PDZ_canonical"/>
    <property type="match status" value="1"/>
</dbReference>
<keyword evidence="3" id="KW-1185">Reference proteome</keyword>
<sequence length="201" mass="22129">MSSLPTTTSGHSSLYSAQTLPRTTQIHPTLFSSSQKFFSCRSTSYLGVSFCFSNTLLSRPLLFTVKASSGVGSEASKQESDKSDEQEEEPYEEYEVEIEQPFGLKFAKGRDGGTYIDAIAPGGSADKAGVFNVGDKVLATRCALHVFVFSSFCNFLYLENYVENLGVGFKVSCLRDFIGGLVIILGWFMDVEMMSLIYRNC</sequence>
<dbReference type="AlphaFoldDB" id="A0AAQ3P9A2"/>
<accession>A0AAQ3P9A2</accession>
<dbReference type="PANTHER" id="PTHR47661:SF3">
    <property type="entry name" value="PROTEIN CONTAINING PDZ DOMAIN, A K-BOX DOMAIN, AND A TPR REGION"/>
    <property type="match status" value="1"/>
</dbReference>
<evidence type="ECO:0000313" key="2">
    <source>
        <dbReference type="EMBL" id="WVZ22223.1"/>
    </source>
</evidence>
<gene>
    <name evidence="2" type="ORF">V8G54_000767</name>
</gene>
<dbReference type="InterPro" id="IPR001478">
    <property type="entry name" value="PDZ"/>
</dbReference>
<feature type="domain" description="PDZ" evidence="1">
    <location>
        <begin position="102"/>
        <end position="139"/>
    </location>
</feature>
<dbReference type="SUPFAM" id="SSF50156">
    <property type="entry name" value="PDZ domain-like"/>
    <property type="match status" value="1"/>
</dbReference>
<name>A0AAQ3P9A2_VIGMU</name>
<dbReference type="Proteomes" id="UP001374535">
    <property type="component" value="Chromosome 1"/>
</dbReference>
<dbReference type="PROSITE" id="PS50106">
    <property type="entry name" value="PDZ"/>
    <property type="match status" value="1"/>
</dbReference>
<evidence type="ECO:0000259" key="1">
    <source>
        <dbReference type="PROSITE" id="PS50106"/>
    </source>
</evidence>
<proteinExistence type="predicted"/>
<evidence type="ECO:0000313" key="3">
    <source>
        <dbReference type="Proteomes" id="UP001374535"/>
    </source>
</evidence>
<organism evidence="2 3">
    <name type="scientific">Vigna mungo</name>
    <name type="common">Black gram</name>
    <name type="synonym">Phaseolus mungo</name>
    <dbReference type="NCBI Taxonomy" id="3915"/>
    <lineage>
        <taxon>Eukaryota</taxon>
        <taxon>Viridiplantae</taxon>
        <taxon>Streptophyta</taxon>
        <taxon>Embryophyta</taxon>
        <taxon>Tracheophyta</taxon>
        <taxon>Spermatophyta</taxon>
        <taxon>Magnoliopsida</taxon>
        <taxon>eudicotyledons</taxon>
        <taxon>Gunneridae</taxon>
        <taxon>Pentapetalae</taxon>
        <taxon>rosids</taxon>
        <taxon>fabids</taxon>
        <taxon>Fabales</taxon>
        <taxon>Fabaceae</taxon>
        <taxon>Papilionoideae</taxon>
        <taxon>50 kb inversion clade</taxon>
        <taxon>NPAAA clade</taxon>
        <taxon>indigoferoid/millettioid clade</taxon>
        <taxon>Phaseoleae</taxon>
        <taxon>Vigna</taxon>
    </lineage>
</organism>
<dbReference type="PANTHER" id="PTHR47661">
    <property type="entry name" value="PHOSPHOGLUCAN PHOSPHATASE LSF1, CHLOROPLASTIC"/>
    <property type="match status" value="1"/>
</dbReference>